<keyword evidence="5 6" id="KW-0472">Membrane</keyword>
<keyword evidence="3 6" id="KW-0812">Transmembrane</keyword>
<keyword evidence="4 6" id="KW-1133">Transmembrane helix</keyword>
<comment type="similarity">
    <text evidence="2">Belongs to the TspO/BZRP family.</text>
</comment>
<accession>A0A085NQR5</accession>
<dbReference type="Pfam" id="PF03073">
    <property type="entry name" value="TspO_MBR"/>
    <property type="match status" value="1"/>
</dbReference>
<reference evidence="7" key="1">
    <citation type="journal article" date="2014" name="Nat. Genet.">
        <title>Genome and transcriptome of the porcine whipworm Trichuris suis.</title>
        <authorList>
            <person name="Jex A.R."/>
            <person name="Nejsum P."/>
            <person name="Schwarz E.M."/>
            <person name="Hu L."/>
            <person name="Young N.D."/>
            <person name="Hall R.S."/>
            <person name="Korhonen P.K."/>
            <person name="Liao S."/>
            <person name="Thamsborg S."/>
            <person name="Xia J."/>
            <person name="Xu P."/>
            <person name="Wang S."/>
            <person name="Scheerlinck J.P."/>
            <person name="Hofmann A."/>
            <person name="Sternberg P.W."/>
            <person name="Wang J."/>
            <person name="Gasser R.B."/>
        </authorList>
    </citation>
    <scope>NUCLEOTIDE SEQUENCE [LARGE SCALE GENOMIC DNA]</scope>
    <source>
        <strain evidence="7">DCEP-RM93F</strain>
    </source>
</reference>
<comment type="subcellular location">
    <subcellularLocation>
        <location evidence="1">Membrane</location>
        <topology evidence="1">Multi-pass membrane protein</topology>
    </subcellularLocation>
</comment>
<organism evidence="7">
    <name type="scientific">Trichuris suis</name>
    <name type="common">pig whipworm</name>
    <dbReference type="NCBI Taxonomy" id="68888"/>
    <lineage>
        <taxon>Eukaryota</taxon>
        <taxon>Metazoa</taxon>
        <taxon>Ecdysozoa</taxon>
        <taxon>Nematoda</taxon>
        <taxon>Enoplea</taxon>
        <taxon>Dorylaimia</taxon>
        <taxon>Trichinellida</taxon>
        <taxon>Trichuridae</taxon>
        <taxon>Trichuris</taxon>
    </lineage>
</organism>
<name>A0A085NQR5_9BILA</name>
<evidence type="ECO:0000256" key="2">
    <source>
        <dbReference type="ARBA" id="ARBA00007524"/>
    </source>
</evidence>
<dbReference type="InterPro" id="IPR038330">
    <property type="entry name" value="TspO/MBR-related_sf"/>
</dbReference>
<protein>
    <recommendedName>
        <fullName evidence="8">TspO/MBR family protein</fullName>
    </recommendedName>
</protein>
<proteinExistence type="inferred from homology"/>
<dbReference type="Gene3D" id="1.20.1260.100">
    <property type="entry name" value="TspO/MBR protein"/>
    <property type="match status" value="1"/>
</dbReference>
<evidence type="ECO:0008006" key="8">
    <source>
        <dbReference type="Google" id="ProtNLM"/>
    </source>
</evidence>
<evidence type="ECO:0000256" key="5">
    <source>
        <dbReference type="ARBA" id="ARBA00023136"/>
    </source>
</evidence>
<sequence length="218" mass="24467">MKKRRPRKTCRPKMHIKMASVYVKTAKQDGLKQKRIFGKMWDFKQLGIPELDGNEWGLLALTSAAVCGTSALLWWYYKNNCKSHQKWWNEQKKPGWGWVLSNTNACMLLDSLSYAGIPAALYFAYKEDTDKKLAAGIAMVSSGALLACSTLSAPVYMNSKDLHCLRSTSLSLSLTSGALAASLYNINRASGILILPSFLWCAYCFLVMHETMEMSKKE</sequence>
<feature type="transmembrane region" description="Helical" evidence="6">
    <location>
        <begin position="137"/>
        <end position="157"/>
    </location>
</feature>
<gene>
    <name evidence="7" type="ORF">M514_05627</name>
</gene>
<dbReference type="InterPro" id="IPR004307">
    <property type="entry name" value="TspO_MBR"/>
</dbReference>
<evidence type="ECO:0000256" key="1">
    <source>
        <dbReference type="ARBA" id="ARBA00004141"/>
    </source>
</evidence>
<evidence type="ECO:0000256" key="6">
    <source>
        <dbReference type="SAM" id="Phobius"/>
    </source>
</evidence>
<evidence type="ECO:0000313" key="7">
    <source>
        <dbReference type="EMBL" id="KFD71811.1"/>
    </source>
</evidence>
<dbReference type="Proteomes" id="UP000030758">
    <property type="component" value="Unassembled WGS sequence"/>
</dbReference>
<dbReference type="EMBL" id="KL367480">
    <property type="protein sequence ID" value="KFD71811.1"/>
    <property type="molecule type" value="Genomic_DNA"/>
</dbReference>
<dbReference type="AlphaFoldDB" id="A0A085NQR5"/>
<evidence type="ECO:0000256" key="4">
    <source>
        <dbReference type="ARBA" id="ARBA00022989"/>
    </source>
</evidence>
<evidence type="ECO:0000256" key="3">
    <source>
        <dbReference type="ARBA" id="ARBA00022692"/>
    </source>
</evidence>
<dbReference type="GO" id="GO:0016020">
    <property type="term" value="C:membrane"/>
    <property type="evidence" value="ECO:0007669"/>
    <property type="project" value="UniProtKB-SubCell"/>
</dbReference>
<feature type="transmembrane region" description="Helical" evidence="6">
    <location>
        <begin position="192"/>
        <end position="208"/>
    </location>
</feature>